<dbReference type="AlphaFoldDB" id="G6E996"/>
<comment type="caution">
    <text evidence="1">The sequence shown here is derived from an EMBL/GenBank/DDBJ whole genome shotgun (WGS) entry which is preliminary data.</text>
</comment>
<dbReference type="PATRIC" id="fig|1088721.3.peg.907"/>
<evidence type="ECO:0000313" key="1">
    <source>
        <dbReference type="EMBL" id="EHJ62321.1"/>
    </source>
</evidence>
<proteinExistence type="predicted"/>
<dbReference type="EMBL" id="AGFM01000009">
    <property type="protein sequence ID" value="EHJ62321.1"/>
    <property type="molecule type" value="Genomic_DNA"/>
</dbReference>
<organism evidence="1 2">
    <name type="scientific">Novosphingobium pentaromativorans US6-1</name>
    <dbReference type="NCBI Taxonomy" id="1088721"/>
    <lineage>
        <taxon>Bacteria</taxon>
        <taxon>Pseudomonadati</taxon>
        <taxon>Pseudomonadota</taxon>
        <taxon>Alphaproteobacteria</taxon>
        <taxon>Sphingomonadales</taxon>
        <taxon>Sphingomonadaceae</taxon>
        <taxon>Novosphingobium</taxon>
    </lineage>
</organism>
<reference evidence="1 2" key="1">
    <citation type="journal article" date="2012" name="J. Bacteriol.">
        <title>Genome sequence of benzo(a)pyrene-degrading bacterium Novosphingobium pentaromativorans US6-1.</title>
        <authorList>
            <person name="Luo Y.R."/>
            <person name="Kang S.G."/>
            <person name="Kim S.J."/>
            <person name="Kim M.R."/>
            <person name="Li N."/>
            <person name="Lee J.H."/>
            <person name="Kwon K.K."/>
        </authorList>
    </citation>
    <scope>NUCLEOTIDE SEQUENCE [LARGE SCALE GENOMIC DNA]</scope>
    <source>
        <strain evidence="1 2">US6-1</strain>
    </source>
</reference>
<keyword evidence="2" id="KW-1185">Reference proteome</keyword>
<evidence type="ECO:0000313" key="2">
    <source>
        <dbReference type="Proteomes" id="UP000004030"/>
    </source>
</evidence>
<gene>
    <name evidence="1" type="ORF">NSU_0918</name>
</gene>
<name>G6E996_9SPHN</name>
<dbReference type="Proteomes" id="UP000004030">
    <property type="component" value="Unassembled WGS sequence"/>
</dbReference>
<accession>G6E996</accession>
<protein>
    <submittedName>
        <fullName evidence="1">Uncharacterized protein</fullName>
    </submittedName>
</protein>
<sequence>MRPPSRLGFDKLSLGGNSACSIEYRAASAHLELVEGCRAA</sequence>